<dbReference type="Gene3D" id="1.25.40.10">
    <property type="entry name" value="Tetratricopeptide repeat domain"/>
    <property type="match status" value="1"/>
</dbReference>
<feature type="transmembrane region" description="Helical" evidence="1">
    <location>
        <begin position="43"/>
        <end position="63"/>
    </location>
</feature>
<evidence type="ECO:0000313" key="3">
    <source>
        <dbReference type="Proteomes" id="UP001370348"/>
    </source>
</evidence>
<name>A0ABZ2LR69_9BACT</name>
<proteinExistence type="predicted"/>
<dbReference type="InterPro" id="IPR011990">
    <property type="entry name" value="TPR-like_helical_dom_sf"/>
</dbReference>
<dbReference type="RefSeq" id="WP_394823026.1">
    <property type="nucleotide sequence ID" value="NZ_CP089984.1"/>
</dbReference>
<evidence type="ECO:0000313" key="2">
    <source>
        <dbReference type="EMBL" id="WXB13416.1"/>
    </source>
</evidence>
<gene>
    <name evidence="2" type="ORF">LZC94_36930</name>
</gene>
<dbReference type="SUPFAM" id="SSF48452">
    <property type="entry name" value="TPR-like"/>
    <property type="match status" value="1"/>
</dbReference>
<reference evidence="2 3" key="1">
    <citation type="submission" date="2021-12" db="EMBL/GenBank/DDBJ databases">
        <title>Discovery of the Pendulisporaceae a myxobacterial family with distinct sporulation behavior and unique specialized metabolism.</title>
        <authorList>
            <person name="Garcia R."/>
            <person name="Popoff A."/>
            <person name="Bader C.D."/>
            <person name="Loehr J."/>
            <person name="Walesch S."/>
            <person name="Walt C."/>
            <person name="Boldt J."/>
            <person name="Bunk B."/>
            <person name="Haeckl F.J.F.P.J."/>
            <person name="Gunesch A.P."/>
            <person name="Birkelbach J."/>
            <person name="Nuebel U."/>
            <person name="Pietschmann T."/>
            <person name="Bach T."/>
            <person name="Mueller R."/>
        </authorList>
    </citation>
    <scope>NUCLEOTIDE SEQUENCE [LARGE SCALE GENOMIC DNA]</scope>
    <source>
        <strain evidence="2 3">MSr11954</strain>
    </source>
</reference>
<dbReference type="Proteomes" id="UP001370348">
    <property type="component" value="Chromosome"/>
</dbReference>
<accession>A0ABZ2LR69</accession>
<feature type="transmembrane region" description="Helical" evidence="1">
    <location>
        <begin position="7"/>
        <end position="31"/>
    </location>
</feature>
<organism evidence="2 3">
    <name type="scientific">Pendulispora albinea</name>
    <dbReference type="NCBI Taxonomy" id="2741071"/>
    <lineage>
        <taxon>Bacteria</taxon>
        <taxon>Pseudomonadati</taxon>
        <taxon>Myxococcota</taxon>
        <taxon>Myxococcia</taxon>
        <taxon>Myxococcales</taxon>
        <taxon>Sorangiineae</taxon>
        <taxon>Pendulisporaceae</taxon>
        <taxon>Pendulispora</taxon>
    </lineage>
</organism>
<keyword evidence="3" id="KW-1185">Reference proteome</keyword>
<feature type="transmembrane region" description="Helical" evidence="1">
    <location>
        <begin position="75"/>
        <end position="99"/>
    </location>
</feature>
<sequence length="344" mass="37600">MAKPKILRLAAGGAALAVLSALDLALMWAVLSYSAYAFGPLGFFLLLGVRAALSALGALVHLLGAPPQVAGAKRAFLPFATAMHFFVPVVGFGGMALVLRVGLGAQRAPESSGWTAFAFEGDPIGKRVTSSKRRMVSSADLEEILRSPHSSPEKRFRTVLQTRHLPLKQAIGLLKLALKDTSDEVRLFAFSRLERFRNDLETQSRELTEKLSAADVRGKPLIHLRLAEAYWEIAYLGLAEGAVLAHALQNAQDNADAACRLRPGSAPAEFLAGRIALLKREYEGAFSAFERATRAGYMRVKALPYMAECAFHQQRFDLVRTMLQEVSASGREGAQFQDVVEFWR</sequence>
<keyword evidence="1" id="KW-0812">Transmembrane</keyword>
<evidence type="ECO:0000256" key="1">
    <source>
        <dbReference type="SAM" id="Phobius"/>
    </source>
</evidence>
<evidence type="ECO:0008006" key="4">
    <source>
        <dbReference type="Google" id="ProtNLM"/>
    </source>
</evidence>
<protein>
    <recommendedName>
        <fullName evidence="4">Protein PelE</fullName>
    </recommendedName>
</protein>
<dbReference type="EMBL" id="CP089984">
    <property type="protein sequence ID" value="WXB13416.1"/>
    <property type="molecule type" value="Genomic_DNA"/>
</dbReference>
<keyword evidence="1" id="KW-0472">Membrane</keyword>
<keyword evidence="1" id="KW-1133">Transmembrane helix</keyword>